<sequence length="168" mass="18849">MTVRPTTEDDWQQIRALRLEMIRDTSEGFTETIEDALLHDEQEWRMRGRRSRAENSASFAAVDPPGRWVGVMGGWIPDASTGPLLVGVYVTPLHRGRRAGVADRLLDAVEGWAGAHGPTLRLAVHEDNRRARAFYARRGFVLTGGSEPYALDPTRRELGMVLVLEKEQ</sequence>
<dbReference type="PANTHER" id="PTHR43877:SF2">
    <property type="entry name" value="AMINOALKYLPHOSPHONATE N-ACETYLTRANSFERASE-RELATED"/>
    <property type="match status" value="1"/>
</dbReference>
<dbReference type="InterPro" id="IPR050832">
    <property type="entry name" value="Bact_Acetyltransf"/>
</dbReference>
<gene>
    <name evidence="4" type="ORF">C4K88_03280</name>
</gene>
<evidence type="ECO:0000313" key="4">
    <source>
        <dbReference type="EMBL" id="PPB50896.1"/>
    </source>
</evidence>
<accession>A0A2S5J240</accession>
<dbReference type="InterPro" id="IPR016181">
    <property type="entry name" value="Acyl_CoA_acyltransferase"/>
</dbReference>
<dbReference type="Gene3D" id="3.40.630.30">
    <property type="match status" value="1"/>
</dbReference>
<dbReference type="InterPro" id="IPR000182">
    <property type="entry name" value="GNAT_dom"/>
</dbReference>
<keyword evidence="2" id="KW-0012">Acyltransferase</keyword>
<evidence type="ECO:0000256" key="2">
    <source>
        <dbReference type="ARBA" id="ARBA00023315"/>
    </source>
</evidence>
<dbReference type="Pfam" id="PF00583">
    <property type="entry name" value="Acetyltransf_1"/>
    <property type="match status" value="1"/>
</dbReference>
<comment type="caution">
    <text evidence="4">The sequence shown here is derived from an EMBL/GenBank/DDBJ whole genome shotgun (WGS) entry which is preliminary data.</text>
</comment>
<dbReference type="SUPFAM" id="SSF55729">
    <property type="entry name" value="Acyl-CoA N-acyltransferases (Nat)"/>
    <property type="match status" value="1"/>
</dbReference>
<dbReference type="RefSeq" id="WP_104120159.1">
    <property type="nucleotide sequence ID" value="NZ_PRKW01000001.1"/>
</dbReference>
<protein>
    <submittedName>
        <fullName evidence="4">GNAT family N-acetyltransferase</fullName>
    </submittedName>
</protein>
<proteinExistence type="predicted"/>
<organism evidence="4 5">
    <name type="scientific">Arthrobacter pityocampae</name>
    <dbReference type="NCBI Taxonomy" id="547334"/>
    <lineage>
        <taxon>Bacteria</taxon>
        <taxon>Bacillati</taxon>
        <taxon>Actinomycetota</taxon>
        <taxon>Actinomycetes</taxon>
        <taxon>Micrococcales</taxon>
        <taxon>Micrococcaceae</taxon>
        <taxon>Arthrobacter</taxon>
    </lineage>
</organism>
<feature type="domain" description="N-acetyltransferase" evidence="3">
    <location>
        <begin position="1"/>
        <end position="165"/>
    </location>
</feature>
<evidence type="ECO:0000313" key="5">
    <source>
        <dbReference type="Proteomes" id="UP000239297"/>
    </source>
</evidence>
<evidence type="ECO:0000256" key="1">
    <source>
        <dbReference type="ARBA" id="ARBA00022679"/>
    </source>
</evidence>
<dbReference type="Proteomes" id="UP000239297">
    <property type="component" value="Unassembled WGS sequence"/>
</dbReference>
<keyword evidence="5" id="KW-1185">Reference proteome</keyword>
<dbReference type="PANTHER" id="PTHR43877">
    <property type="entry name" value="AMINOALKYLPHOSPHONATE N-ACETYLTRANSFERASE-RELATED-RELATED"/>
    <property type="match status" value="1"/>
</dbReference>
<dbReference type="OrthoDB" id="9799092at2"/>
<name>A0A2S5J240_9MICC</name>
<dbReference type="PROSITE" id="PS51186">
    <property type="entry name" value="GNAT"/>
    <property type="match status" value="1"/>
</dbReference>
<reference evidence="4 5" key="1">
    <citation type="journal article" date="2014" name="Int. J. Syst. Evol. Microbiol.">
        <title>Arthrobacter pityocampae sp. nov., isolated from Thaumetopoea pityocampa (Lep., Thaumetopoeidae).</title>
        <authorList>
            <person name="Ince I.A."/>
            <person name="Demirbag Z."/>
            <person name="Kati H."/>
        </authorList>
    </citation>
    <scope>NUCLEOTIDE SEQUENCE [LARGE SCALE GENOMIC DNA]</scope>
    <source>
        <strain evidence="4 5">Tp2</strain>
    </source>
</reference>
<dbReference type="CDD" id="cd04301">
    <property type="entry name" value="NAT_SF"/>
    <property type="match status" value="1"/>
</dbReference>
<evidence type="ECO:0000259" key="3">
    <source>
        <dbReference type="PROSITE" id="PS51186"/>
    </source>
</evidence>
<dbReference type="GO" id="GO:0016747">
    <property type="term" value="F:acyltransferase activity, transferring groups other than amino-acyl groups"/>
    <property type="evidence" value="ECO:0007669"/>
    <property type="project" value="InterPro"/>
</dbReference>
<keyword evidence="1 4" id="KW-0808">Transferase</keyword>
<dbReference type="EMBL" id="PRKW01000001">
    <property type="protein sequence ID" value="PPB50896.1"/>
    <property type="molecule type" value="Genomic_DNA"/>
</dbReference>
<dbReference type="AlphaFoldDB" id="A0A2S5J240"/>